<reference evidence="3" key="1">
    <citation type="journal article" date="2019" name="Int. J. Syst. Evol. Microbiol.">
        <title>The Global Catalogue of Microorganisms (GCM) 10K type strain sequencing project: providing services to taxonomists for standard genome sequencing and annotation.</title>
        <authorList>
            <consortium name="The Broad Institute Genomics Platform"/>
            <consortium name="The Broad Institute Genome Sequencing Center for Infectious Disease"/>
            <person name="Wu L."/>
            <person name="Ma J."/>
        </authorList>
    </citation>
    <scope>NUCLEOTIDE SEQUENCE [LARGE SCALE GENOMIC DNA]</scope>
    <source>
        <strain evidence="3">JCM 14234</strain>
    </source>
</reference>
<dbReference type="InterPro" id="IPR029068">
    <property type="entry name" value="Glyas_Bleomycin-R_OHBP_Dase"/>
</dbReference>
<dbReference type="Proteomes" id="UP001501035">
    <property type="component" value="Unassembled WGS sequence"/>
</dbReference>
<dbReference type="SUPFAM" id="SSF54593">
    <property type="entry name" value="Glyoxalase/Bleomycin resistance protein/Dihydroxybiphenyl dioxygenase"/>
    <property type="match status" value="1"/>
</dbReference>
<dbReference type="EMBL" id="BAAAVS010000024">
    <property type="protein sequence ID" value="GAA3039495.1"/>
    <property type="molecule type" value="Genomic_DNA"/>
</dbReference>
<protein>
    <submittedName>
        <fullName evidence="2">Glyoxalase</fullName>
    </submittedName>
</protein>
<feature type="domain" description="VOC" evidence="1">
    <location>
        <begin position="130"/>
        <end position="249"/>
    </location>
</feature>
<keyword evidence="3" id="KW-1185">Reference proteome</keyword>
<proteinExistence type="predicted"/>
<comment type="caution">
    <text evidence="2">The sequence shown here is derived from an EMBL/GenBank/DDBJ whole genome shotgun (WGS) entry which is preliminary data.</text>
</comment>
<sequence>MTGGPGIRSVLTLSTPDLSPALSAYRHLFGAGATSAGWHRWLVGATLLMLREGRDQPRLLVPAGDLVPASIATDAYVDAQTLLARRACPVLTTDSISGARTGVVDDAPVGIIEAAALEASGAGTSGEILGLDHVVMSSRSRDGALALFGAVLGFDFRLDHRLSLPAGGEVQQLFFRGAGAIVEVLVDDADGPAISLWGLAWTSADIDRSHTRLAAAGVELSPIRAGRKRGTRVFTIRGADFVVPTIVIGHGGKS</sequence>
<evidence type="ECO:0000313" key="2">
    <source>
        <dbReference type="EMBL" id="GAA3039495.1"/>
    </source>
</evidence>
<accession>A0ABP6LGD9</accession>
<gene>
    <name evidence="2" type="ORF">GCM10010528_20080</name>
</gene>
<dbReference type="Gene3D" id="3.10.180.10">
    <property type="entry name" value="2,3-Dihydroxybiphenyl 1,2-Dioxygenase, domain 1"/>
    <property type="match status" value="1"/>
</dbReference>
<dbReference type="InterPro" id="IPR037523">
    <property type="entry name" value="VOC_core"/>
</dbReference>
<dbReference type="PROSITE" id="PS51819">
    <property type="entry name" value="VOC"/>
    <property type="match status" value="1"/>
</dbReference>
<evidence type="ECO:0000313" key="3">
    <source>
        <dbReference type="Proteomes" id="UP001501035"/>
    </source>
</evidence>
<organism evidence="2 3">
    <name type="scientific">Gordonia defluvii</name>
    <dbReference type="NCBI Taxonomy" id="283718"/>
    <lineage>
        <taxon>Bacteria</taxon>
        <taxon>Bacillati</taxon>
        <taxon>Actinomycetota</taxon>
        <taxon>Actinomycetes</taxon>
        <taxon>Mycobacteriales</taxon>
        <taxon>Gordoniaceae</taxon>
        <taxon>Gordonia</taxon>
    </lineage>
</organism>
<evidence type="ECO:0000259" key="1">
    <source>
        <dbReference type="PROSITE" id="PS51819"/>
    </source>
</evidence>
<name>A0ABP6LGD9_9ACTN</name>